<dbReference type="Pfam" id="PF03372">
    <property type="entry name" value="Exo_endo_phos"/>
    <property type="match status" value="1"/>
</dbReference>
<feature type="signal peptide" evidence="2">
    <location>
        <begin position="1"/>
        <end position="22"/>
    </location>
</feature>
<name>A0A9X0WBX4_9GAMM</name>
<dbReference type="Proteomes" id="UP001138768">
    <property type="component" value="Unassembled WGS sequence"/>
</dbReference>
<dbReference type="EMBL" id="NRRY01000037">
    <property type="protein sequence ID" value="MBK1620330.1"/>
    <property type="molecule type" value="Genomic_DNA"/>
</dbReference>
<comment type="caution">
    <text evidence="4">The sequence shown here is derived from an EMBL/GenBank/DDBJ whole genome shotgun (WGS) entry which is preliminary data.</text>
</comment>
<keyword evidence="5" id="KW-1185">Reference proteome</keyword>
<accession>A0A9X0WBX4</accession>
<feature type="chain" id="PRO_5040743777" description="Endonuclease/exonuclease/phosphatase domain-containing protein" evidence="2">
    <location>
        <begin position="23"/>
        <end position="365"/>
    </location>
</feature>
<dbReference type="SUPFAM" id="SSF56219">
    <property type="entry name" value="DNase I-like"/>
    <property type="match status" value="1"/>
</dbReference>
<proteinExistence type="predicted"/>
<feature type="region of interest" description="Disordered" evidence="1">
    <location>
        <begin position="343"/>
        <end position="365"/>
    </location>
</feature>
<keyword evidence="2" id="KW-0732">Signal</keyword>
<sequence length="365" mass="38919">MRSLLTLIPAAWLLLALNPALADGLRLMTWNVEGGKQPPRVVAERVAQALAEVGAIDVLVLQEVVAEEQVRAAAEAGGFAHWAMSDFSPPMRITDAWWKSLEVAILSRVPIESAAEWDLTGRKPTGDGYPPRSSDAGVPSLELRVDIDTGDPAPSRGFLRADLATGLTVYAVHWKSSRGENCTADDRENARRREVHAAGLAADAVGVLEAGRSVIVAGDFNIQAPGRVLRVGTDPGEDCAPTDGTCEGLCGAGGLDGYDDSIAILLGVDDTARLLSGDLDSTYVLRHFPGGAIDHILVAGPDADAFFGSWTPPVHGQRWQGSDHRPVIAQYMQHWCAPIDEGLIRPQRPAPTGRQAAACDRHGNR</sequence>
<dbReference type="InterPro" id="IPR005135">
    <property type="entry name" value="Endo/exonuclease/phosphatase"/>
</dbReference>
<evidence type="ECO:0000259" key="3">
    <source>
        <dbReference type="Pfam" id="PF03372"/>
    </source>
</evidence>
<dbReference type="AlphaFoldDB" id="A0A9X0WBX4"/>
<dbReference type="RefSeq" id="WP_200247132.1">
    <property type="nucleotide sequence ID" value="NZ_NRRY01000037.1"/>
</dbReference>
<evidence type="ECO:0000256" key="1">
    <source>
        <dbReference type="SAM" id="MobiDB-lite"/>
    </source>
</evidence>
<protein>
    <recommendedName>
        <fullName evidence="3">Endonuclease/exonuclease/phosphatase domain-containing protein</fullName>
    </recommendedName>
</protein>
<evidence type="ECO:0000313" key="5">
    <source>
        <dbReference type="Proteomes" id="UP001138768"/>
    </source>
</evidence>
<evidence type="ECO:0000256" key="2">
    <source>
        <dbReference type="SAM" id="SignalP"/>
    </source>
</evidence>
<dbReference type="InterPro" id="IPR036691">
    <property type="entry name" value="Endo/exonu/phosph_ase_sf"/>
</dbReference>
<reference evidence="4 5" key="1">
    <citation type="journal article" date="2020" name="Microorganisms">
        <title>Osmotic Adaptation and Compatible Solute Biosynthesis of Phototrophic Bacteria as Revealed from Genome Analyses.</title>
        <authorList>
            <person name="Imhoff J.F."/>
            <person name="Rahn T."/>
            <person name="Kunzel S."/>
            <person name="Keller A."/>
            <person name="Neulinger S.C."/>
        </authorList>
    </citation>
    <scope>NUCLEOTIDE SEQUENCE [LARGE SCALE GENOMIC DNA]</scope>
    <source>
        <strain evidence="4 5">DSM 25653</strain>
    </source>
</reference>
<dbReference type="GO" id="GO:0003824">
    <property type="term" value="F:catalytic activity"/>
    <property type="evidence" value="ECO:0007669"/>
    <property type="project" value="InterPro"/>
</dbReference>
<feature type="domain" description="Endonuclease/exonuclease/phosphatase" evidence="3">
    <location>
        <begin position="28"/>
        <end position="324"/>
    </location>
</feature>
<organism evidence="4 5">
    <name type="scientific">Lamprobacter modestohalophilus</name>
    <dbReference type="NCBI Taxonomy" id="1064514"/>
    <lineage>
        <taxon>Bacteria</taxon>
        <taxon>Pseudomonadati</taxon>
        <taxon>Pseudomonadota</taxon>
        <taxon>Gammaproteobacteria</taxon>
        <taxon>Chromatiales</taxon>
        <taxon>Chromatiaceae</taxon>
        <taxon>Lamprobacter</taxon>
    </lineage>
</organism>
<evidence type="ECO:0000313" key="4">
    <source>
        <dbReference type="EMBL" id="MBK1620330.1"/>
    </source>
</evidence>
<dbReference type="Gene3D" id="3.60.10.10">
    <property type="entry name" value="Endonuclease/exonuclease/phosphatase"/>
    <property type="match status" value="1"/>
</dbReference>
<gene>
    <name evidence="4" type="ORF">CKO42_18175</name>
</gene>